<feature type="domain" description="SGNH hydrolase-type esterase" evidence="1">
    <location>
        <begin position="53"/>
        <end position="261"/>
    </location>
</feature>
<proteinExistence type="predicted"/>
<dbReference type="EMBL" id="CP086395">
    <property type="protein sequence ID" value="USJ20712.1"/>
    <property type="molecule type" value="Genomic_DNA"/>
</dbReference>
<dbReference type="AlphaFoldDB" id="A0A9Q8Y325"/>
<dbReference type="SUPFAM" id="SSF52266">
    <property type="entry name" value="SGNH hydrolase"/>
    <property type="match status" value="1"/>
</dbReference>
<dbReference type="InterPro" id="IPR013830">
    <property type="entry name" value="SGNH_hydro"/>
</dbReference>
<evidence type="ECO:0000313" key="2">
    <source>
        <dbReference type="EMBL" id="USJ20712.1"/>
    </source>
</evidence>
<evidence type="ECO:0000313" key="3">
    <source>
        <dbReference type="Proteomes" id="UP001056730"/>
    </source>
</evidence>
<sequence length="276" mass="30726">MIMNKKLKIILELAGFLLASLLVFCLLSLLSAPAGNRLKEEVQNQNNTLNYVALGDSLTEGIGDATGQGGFVPLLAKEVENQTTEKVELQNFGHAGDTSTQIYDKIQSRDIQAAIKDADFITLTVGGNDVMKVIRDNAAHLSKLKEKDFEQPARNYQTELKKIFDTIRLNNPKAHVYVLGIYNPFYMNFPNITALQTIINNWNIATEETVKEEKSTSFIAINDLLYKGIGGGKGISENQSQINDLLYTADSFHPNNIGYQIMADAVFKEYQVINEK</sequence>
<dbReference type="PANTHER" id="PTHR30383:SF27">
    <property type="entry name" value="SPORE GERMINATION LIPASE LIPC"/>
    <property type="match status" value="1"/>
</dbReference>
<dbReference type="Gene3D" id="3.40.50.1110">
    <property type="entry name" value="SGNH hydrolase"/>
    <property type="match status" value="1"/>
</dbReference>
<dbReference type="PANTHER" id="PTHR30383">
    <property type="entry name" value="THIOESTERASE 1/PROTEASE 1/LYSOPHOSPHOLIPASE L1"/>
    <property type="match status" value="1"/>
</dbReference>
<reference evidence="2" key="1">
    <citation type="journal article" date="2022" name="Front. Microbiol.">
        <title>Feed Insects as a Reservoir of Granadaene-Producing Lactococci.</title>
        <authorList>
            <person name="Neuzil-Bunesova V."/>
            <person name="Ramirez Garcia A."/>
            <person name="Modrackova N."/>
            <person name="Makovska M."/>
            <person name="Sabolova M."/>
            <person name="Sproer C."/>
            <person name="Bunk B."/>
            <person name="Blom J."/>
            <person name="Schwab C."/>
        </authorList>
    </citation>
    <scope>NUCLEOTIDE SEQUENCE</scope>
    <source>
        <strain evidence="2">I4/6O</strain>
    </source>
</reference>
<dbReference type="InterPro" id="IPR036514">
    <property type="entry name" value="SGNH_hydro_sf"/>
</dbReference>
<organism evidence="2 3">
    <name type="scientific">Lactococcus formosensis</name>
    <dbReference type="NCBI Taxonomy" id="1281486"/>
    <lineage>
        <taxon>Bacteria</taxon>
        <taxon>Bacillati</taxon>
        <taxon>Bacillota</taxon>
        <taxon>Bacilli</taxon>
        <taxon>Lactobacillales</taxon>
        <taxon>Streptococcaceae</taxon>
        <taxon>Lactococcus</taxon>
    </lineage>
</organism>
<gene>
    <name evidence="2" type="ORF">LMK00_01595</name>
</gene>
<accession>A0A9Q8Y325</accession>
<dbReference type="KEGG" id="lfo:LMK00_01595"/>
<protein>
    <submittedName>
        <fullName evidence="2">SGNH/GDSL hydrolase family protein</fullName>
    </submittedName>
</protein>
<dbReference type="InterPro" id="IPR051532">
    <property type="entry name" value="Ester_Hydrolysis_Enzymes"/>
</dbReference>
<evidence type="ECO:0000259" key="1">
    <source>
        <dbReference type="Pfam" id="PF13472"/>
    </source>
</evidence>
<dbReference type="CDD" id="cd04506">
    <property type="entry name" value="SGNH_hydrolase_YpmR_like"/>
    <property type="match status" value="1"/>
</dbReference>
<keyword evidence="2" id="KW-0378">Hydrolase</keyword>
<dbReference type="GO" id="GO:0004622">
    <property type="term" value="F:phosphatidylcholine lysophospholipase activity"/>
    <property type="evidence" value="ECO:0007669"/>
    <property type="project" value="TreeGrafter"/>
</dbReference>
<dbReference type="Pfam" id="PF13472">
    <property type="entry name" value="Lipase_GDSL_2"/>
    <property type="match status" value="1"/>
</dbReference>
<name>A0A9Q8Y325_9LACT</name>
<dbReference type="Proteomes" id="UP001056730">
    <property type="component" value="Chromosome"/>
</dbReference>